<protein>
    <submittedName>
        <fullName evidence="1">Uncharacterized protein</fullName>
    </submittedName>
</protein>
<accession>A0A182NJ78</accession>
<dbReference type="STRING" id="7168.A0A182NJ78"/>
<reference evidence="2" key="1">
    <citation type="submission" date="2013-03" db="EMBL/GenBank/DDBJ databases">
        <title>The Genome Sequence of Anopheles dirus WRAIR2.</title>
        <authorList>
            <consortium name="The Broad Institute Genomics Platform"/>
            <person name="Neafsey D.E."/>
            <person name="Walton C."/>
            <person name="Walker B."/>
            <person name="Young S.K."/>
            <person name="Zeng Q."/>
            <person name="Gargeya S."/>
            <person name="Fitzgerald M."/>
            <person name="Haas B."/>
            <person name="Abouelleil A."/>
            <person name="Allen A.W."/>
            <person name="Alvarado L."/>
            <person name="Arachchi H.M."/>
            <person name="Berlin A.M."/>
            <person name="Chapman S.B."/>
            <person name="Gainer-Dewar J."/>
            <person name="Goldberg J."/>
            <person name="Griggs A."/>
            <person name="Gujja S."/>
            <person name="Hansen M."/>
            <person name="Howarth C."/>
            <person name="Imamovic A."/>
            <person name="Ireland A."/>
            <person name="Larimer J."/>
            <person name="McCowan C."/>
            <person name="Murphy C."/>
            <person name="Pearson M."/>
            <person name="Poon T.W."/>
            <person name="Priest M."/>
            <person name="Roberts A."/>
            <person name="Saif S."/>
            <person name="Shea T."/>
            <person name="Sisk P."/>
            <person name="Sykes S."/>
            <person name="Wortman J."/>
            <person name="Nusbaum C."/>
            <person name="Birren B."/>
        </authorList>
    </citation>
    <scope>NUCLEOTIDE SEQUENCE [LARGE SCALE GENOMIC DNA]</scope>
    <source>
        <strain evidence="2">WRAIR2</strain>
    </source>
</reference>
<proteinExistence type="predicted"/>
<reference evidence="1" key="2">
    <citation type="submission" date="2020-05" db="UniProtKB">
        <authorList>
            <consortium name="EnsemblMetazoa"/>
        </authorList>
    </citation>
    <scope>IDENTIFICATION</scope>
    <source>
        <strain evidence="1">WRAIR2</strain>
    </source>
</reference>
<sequence length="627" mass="72103">MEEVIKFKVWATKLGCPPERIPPDETLKKSFRGEQGAIFQNIIEKVRPRQEIESMRKNVLVHKLQIHKKTDKIVANASLNTLPAELQRYIKIQKLKSKIEETRQRIKQSIGGVEWFTLQIKDKNVQKLKLSSELEELHGKVAIYAAHEATLKASLEKESQLGQRIERIMPIKGSESGRPGTAEKAIERCALLLEAFYDKCQDLNQEASRSLQETLWSDIRTVLRGIPNHLLWNVLMTMKDRHLRDISEDDSRREENADKCVTLSERDLLQTSMAKLCTSHINVFLELVATRSAVNAARETYLAKFTLCSGELDAKMSLLNVMDDEAEEALEEYLMQWNTREYNQGQLEYMLREIERKKQEASVLAQKVQNHEQLLGQLRAIYGQVENISKHMEGELQQVRQIKEKIHYTRYVCQHTVHMMRQKANNNNQTLNVSDQSLCRLDSTAMVAPTYNPVVLPPYVQELEVFRQIPLSKYGGRSKAILFSLEPNVAMFFELPTVLALLPCTGVSAEVSLKQLADIQTLEQSAAHAMTVHPCSIVLPCATEYEQLENRWMLNHGKICEMLDKIETLTSCAQQTAGTVRKYYNFALANSLRKFVPTTKLFASRSYREYENEYLMYYRMIYGFGGN</sequence>
<dbReference type="AlphaFoldDB" id="A0A182NJ78"/>
<dbReference type="Proteomes" id="UP000075884">
    <property type="component" value="Unassembled WGS sequence"/>
</dbReference>
<evidence type="ECO:0000313" key="1">
    <source>
        <dbReference type="EnsemblMetazoa" id="ADIR007702-PA"/>
    </source>
</evidence>
<organism evidence="1 2">
    <name type="scientific">Anopheles dirus</name>
    <dbReference type="NCBI Taxonomy" id="7168"/>
    <lineage>
        <taxon>Eukaryota</taxon>
        <taxon>Metazoa</taxon>
        <taxon>Ecdysozoa</taxon>
        <taxon>Arthropoda</taxon>
        <taxon>Hexapoda</taxon>
        <taxon>Insecta</taxon>
        <taxon>Pterygota</taxon>
        <taxon>Neoptera</taxon>
        <taxon>Endopterygota</taxon>
        <taxon>Diptera</taxon>
        <taxon>Nematocera</taxon>
        <taxon>Culicoidea</taxon>
        <taxon>Culicidae</taxon>
        <taxon>Anophelinae</taxon>
        <taxon>Anopheles</taxon>
    </lineage>
</organism>
<dbReference type="VEuPathDB" id="VectorBase:ADIR007702"/>
<evidence type="ECO:0000313" key="2">
    <source>
        <dbReference type="Proteomes" id="UP000075884"/>
    </source>
</evidence>
<name>A0A182NJ78_9DIPT</name>
<dbReference type="EnsemblMetazoa" id="ADIR007702-RA">
    <property type="protein sequence ID" value="ADIR007702-PA"/>
    <property type="gene ID" value="ADIR007702"/>
</dbReference>
<keyword evidence="2" id="KW-1185">Reference proteome</keyword>